<dbReference type="PANTHER" id="PTHR20987">
    <property type="entry name" value="CHITIN-BINDING TYPE-2 DOMAIN-CONTAINING PROTEIN-RELATED"/>
    <property type="match status" value="1"/>
</dbReference>
<keyword evidence="3" id="KW-1185">Reference proteome</keyword>
<dbReference type="EMBL" id="OUUW01000014">
    <property type="protein sequence ID" value="SPP88287.1"/>
    <property type="molecule type" value="Genomic_DNA"/>
</dbReference>
<keyword evidence="1" id="KW-0732">Signal</keyword>
<dbReference type="GO" id="GO:0008061">
    <property type="term" value="F:chitin binding"/>
    <property type="evidence" value="ECO:0007669"/>
    <property type="project" value="InterPro"/>
</dbReference>
<dbReference type="AlphaFoldDB" id="A0A3B0K1Z3"/>
<sequence>MKLQVTVCCLLVFVCCAVDAYSGNGQPGCKTQMELEISVFRNNWDATSYWKCDELNAPATQMKCPDEMGFVDSLKNCVSWDEWEWETPVAPLSEVDE</sequence>
<feature type="chain" id="PRO_5017348646" description="Chitin-binding type-2 domain-containing protein" evidence="1">
    <location>
        <begin position="21"/>
        <end position="97"/>
    </location>
</feature>
<dbReference type="PANTHER" id="PTHR20987:SF0">
    <property type="entry name" value="CHITIN-BINDING TYPE-2 DOMAIN-CONTAINING PROTEIN-RELATED"/>
    <property type="match status" value="1"/>
</dbReference>
<proteinExistence type="predicted"/>
<dbReference type="InterPro" id="IPR036508">
    <property type="entry name" value="Chitin-bd_dom_sf"/>
</dbReference>
<dbReference type="Proteomes" id="UP000268350">
    <property type="component" value="Unassembled WGS sequence"/>
</dbReference>
<protein>
    <recommendedName>
        <fullName evidence="4">Chitin-binding type-2 domain-containing protein</fullName>
    </recommendedName>
</protein>
<accession>A0A3B0K1Z3</accession>
<reference evidence="3" key="1">
    <citation type="submission" date="2018-01" db="EMBL/GenBank/DDBJ databases">
        <authorList>
            <person name="Alioto T."/>
            <person name="Alioto T."/>
        </authorList>
    </citation>
    <scope>NUCLEOTIDE SEQUENCE [LARGE SCALE GENOMIC DNA]</scope>
</reference>
<evidence type="ECO:0000256" key="1">
    <source>
        <dbReference type="SAM" id="SignalP"/>
    </source>
</evidence>
<dbReference type="OMA" id="DATSYWK"/>
<feature type="signal peptide" evidence="1">
    <location>
        <begin position="1"/>
        <end position="20"/>
    </location>
</feature>
<name>A0A3B0K1Z3_DROGU</name>
<organism evidence="2 3">
    <name type="scientific">Drosophila guanche</name>
    <name type="common">Fruit fly</name>
    <dbReference type="NCBI Taxonomy" id="7266"/>
    <lineage>
        <taxon>Eukaryota</taxon>
        <taxon>Metazoa</taxon>
        <taxon>Ecdysozoa</taxon>
        <taxon>Arthropoda</taxon>
        <taxon>Hexapoda</taxon>
        <taxon>Insecta</taxon>
        <taxon>Pterygota</taxon>
        <taxon>Neoptera</taxon>
        <taxon>Endopterygota</taxon>
        <taxon>Diptera</taxon>
        <taxon>Brachycera</taxon>
        <taxon>Muscomorpha</taxon>
        <taxon>Ephydroidea</taxon>
        <taxon>Drosophilidae</taxon>
        <taxon>Drosophila</taxon>
        <taxon>Sophophora</taxon>
    </lineage>
</organism>
<dbReference type="SUPFAM" id="SSF57625">
    <property type="entry name" value="Invertebrate chitin-binding proteins"/>
    <property type="match status" value="1"/>
</dbReference>
<dbReference type="OrthoDB" id="7880675at2759"/>
<evidence type="ECO:0000313" key="2">
    <source>
        <dbReference type="EMBL" id="SPP88287.1"/>
    </source>
</evidence>
<gene>
    <name evidence="2" type="ORF">DGUA_6G019751</name>
</gene>
<evidence type="ECO:0000313" key="3">
    <source>
        <dbReference type="Proteomes" id="UP000268350"/>
    </source>
</evidence>
<evidence type="ECO:0008006" key="4">
    <source>
        <dbReference type="Google" id="ProtNLM"/>
    </source>
</evidence>